<sequence length="690" mass="76689">MKALLGFISTLVYDIAAQGTNSSTGSMTLVPFKLDSFPLGSIRASGWLHDQLRLSADGLSGHLFDFYRYVAQSEWLGGTFEYSELHESAPYWFNAIVPLAWGLNDTRLQDQARQFLDYTLEHQAKDGWLGPETTRQTRGIWARSLLFFGLIQYAEADVSQQDRIVTAMHKFVTLTHSMLQNNFTGLIQQKSLEDDFDPFGYGLSRTHELPISLMWLYEHHPGNQSAIILETIDLMFQGGRVVGRDWTTFFVNGVFPRNTTYKASGFTHGVNIAEGLRYPSVLYRYTKNESLVQQTLDAVAMVVKYHTALSGTLIADEHLGGLSPQRGSELCMAVESMFSYAWLYRLHAVSDFADRAERAAFNALPAAVSPDWWSHQYVTQTNQPWSRNLTSANPFFDVVSYGNTFGLEPNFPCCTVNHGQGYPKYVSSSYGRLGSTGVAHILLGPTSLKTTLGGSSAVQVDCHTNYPFSSSLEYTVTSEVAFDFYVRIPEWTAMNSSFAMQNGHKSPLKPEADGLHHFRLEQGATKLSVFLDMSINIVMRNGSAGVYRGPLLYAAAADYNETAFQPLNWTDRSALPTAQVDPRSRDHALIPTSPWMYAIDPSTVAMESGGDLRGPLSNPIFSKHAILPTLAVDAYRFDWPIDHDTAAIPPIKPTVDVSSRTRLKLIPYGAAKLHIAQFPVVDLAANTLIS</sequence>
<evidence type="ECO:0000259" key="2">
    <source>
        <dbReference type="Pfam" id="PF07944"/>
    </source>
</evidence>
<protein>
    <recommendedName>
        <fullName evidence="2">Non-reducing end beta-L-arabinofuranosidase-like GH127 catalytic domain-containing protein</fullName>
    </recommendedName>
</protein>
<dbReference type="InParanoid" id="W3XN85"/>
<keyword evidence="1" id="KW-0732">Signal</keyword>
<dbReference type="EMBL" id="KI912109">
    <property type="protein sequence ID" value="ETS87454.1"/>
    <property type="molecule type" value="Genomic_DNA"/>
</dbReference>
<proteinExistence type="predicted"/>
<dbReference type="KEGG" id="pfy:PFICI_01282"/>
<evidence type="ECO:0000256" key="1">
    <source>
        <dbReference type="SAM" id="SignalP"/>
    </source>
</evidence>
<dbReference type="OrthoDB" id="5358475at2759"/>
<evidence type="ECO:0000313" key="4">
    <source>
        <dbReference type="Proteomes" id="UP000030651"/>
    </source>
</evidence>
<dbReference type="OMA" id="WHNVNIA"/>
<accession>W3XN85</accession>
<dbReference type="PANTHER" id="PTHR31151:SF0">
    <property type="entry name" value="PROLINE-TRNA LIGASE (DUF1680)"/>
    <property type="match status" value="1"/>
</dbReference>
<dbReference type="HOGENOM" id="CLU_016354_1_0_1"/>
<dbReference type="GeneID" id="19266295"/>
<feature type="signal peptide" evidence="1">
    <location>
        <begin position="1"/>
        <end position="17"/>
    </location>
</feature>
<dbReference type="AlphaFoldDB" id="W3XN85"/>
<evidence type="ECO:0000313" key="3">
    <source>
        <dbReference type="EMBL" id="ETS87454.1"/>
    </source>
</evidence>
<organism evidence="3 4">
    <name type="scientific">Pestalotiopsis fici (strain W106-1 / CGMCC3.15140)</name>
    <dbReference type="NCBI Taxonomy" id="1229662"/>
    <lineage>
        <taxon>Eukaryota</taxon>
        <taxon>Fungi</taxon>
        <taxon>Dikarya</taxon>
        <taxon>Ascomycota</taxon>
        <taxon>Pezizomycotina</taxon>
        <taxon>Sordariomycetes</taxon>
        <taxon>Xylariomycetidae</taxon>
        <taxon>Amphisphaeriales</taxon>
        <taxon>Sporocadaceae</taxon>
        <taxon>Pestalotiopsis</taxon>
    </lineage>
</organism>
<dbReference type="Proteomes" id="UP000030651">
    <property type="component" value="Unassembled WGS sequence"/>
</dbReference>
<feature type="chain" id="PRO_5004835253" description="Non-reducing end beta-L-arabinofuranosidase-like GH127 catalytic domain-containing protein" evidence="1">
    <location>
        <begin position="18"/>
        <end position="690"/>
    </location>
</feature>
<dbReference type="InterPro" id="IPR012878">
    <property type="entry name" value="Beta-AFase-like_GH127_cat"/>
</dbReference>
<name>W3XN85_PESFW</name>
<feature type="domain" description="Non-reducing end beta-L-arabinofuranosidase-like GH127 catalytic" evidence="2">
    <location>
        <begin position="91"/>
        <end position="425"/>
    </location>
</feature>
<reference evidence="4" key="1">
    <citation type="journal article" date="2015" name="BMC Genomics">
        <title>Genomic and transcriptomic analysis of the endophytic fungus Pestalotiopsis fici reveals its lifestyle and high potential for synthesis of natural products.</title>
        <authorList>
            <person name="Wang X."/>
            <person name="Zhang X."/>
            <person name="Liu L."/>
            <person name="Xiang M."/>
            <person name="Wang W."/>
            <person name="Sun X."/>
            <person name="Che Y."/>
            <person name="Guo L."/>
            <person name="Liu G."/>
            <person name="Guo L."/>
            <person name="Wang C."/>
            <person name="Yin W.B."/>
            <person name="Stadler M."/>
            <person name="Zhang X."/>
            <person name="Liu X."/>
        </authorList>
    </citation>
    <scope>NUCLEOTIDE SEQUENCE [LARGE SCALE GENOMIC DNA]</scope>
    <source>
        <strain evidence="4">W106-1 / CGMCC3.15140</strain>
    </source>
</reference>
<dbReference type="RefSeq" id="XP_007828054.1">
    <property type="nucleotide sequence ID" value="XM_007829863.1"/>
</dbReference>
<gene>
    <name evidence="3" type="ORF">PFICI_01282</name>
</gene>
<dbReference type="PANTHER" id="PTHR31151">
    <property type="entry name" value="PROLINE-TRNA LIGASE (DUF1680)"/>
    <property type="match status" value="1"/>
</dbReference>
<dbReference type="Pfam" id="PF07944">
    <property type="entry name" value="Beta-AFase-like_GH127_cat"/>
    <property type="match status" value="1"/>
</dbReference>
<dbReference type="eggNOG" id="ENOG502QVKK">
    <property type="taxonomic scope" value="Eukaryota"/>
</dbReference>
<keyword evidence="4" id="KW-1185">Reference proteome</keyword>